<dbReference type="Proteomes" id="UP000245168">
    <property type="component" value="Unassembled WGS sequence"/>
</dbReference>
<comment type="similarity">
    <text evidence="2">Belongs to the GSP G family.</text>
</comment>
<keyword evidence="8" id="KW-1133">Transmembrane helix</keyword>
<dbReference type="InterPro" id="IPR045584">
    <property type="entry name" value="Pilin-like"/>
</dbReference>
<dbReference type="PANTHER" id="PTHR30093:SF45">
    <property type="entry name" value="TYPE II SECRETION SYSTEM CORE PROTEIN G"/>
    <property type="match status" value="1"/>
</dbReference>
<dbReference type="GO" id="GO:0015627">
    <property type="term" value="C:type II protein secretion system complex"/>
    <property type="evidence" value="ECO:0007669"/>
    <property type="project" value="InterPro"/>
</dbReference>
<dbReference type="Gene3D" id="3.30.700.10">
    <property type="entry name" value="Glycoprotein, Type 4 Pilin"/>
    <property type="match status" value="1"/>
</dbReference>
<dbReference type="RefSeq" id="WP_109251992.1">
    <property type="nucleotide sequence ID" value="NZ_QEXV01000001.1"/>
</dbReference>
<comment type="subcellular location">
    <subcellularLocation>
        <location evidence="1">Cell inner membrane</location>
        <topology evidence="1">Single-pass membrane protein</topology>
    </subcellularLocation>
</comment>
<sequence>MMTRRGRSQNGFTLFELLVVLAILALLAAIVAPRVIGYLGRAKSDVAETQMSNIVTALELYYLDMGRYPSESEGLQALVEMSGEGETPNARWQGPYLDDESGLIDPWGRPYVYARLEDADRVEILTYGRDGEAGGDGEDADITKR</sequence>
<keyword evidence="7" id="KW-0812">Transmembrane</keyword>
<dbReference type="InterPro" id="IPR000983">
    <property type="entry name" value="Bac_GSPG_pilin"/>
</dbReference>
<evidence type="ECO:0000313" key="11">
    <source>
        <dbReference type="EMBL" id="PWE18718.1"/>
    </source>
</evidence>
<dbReference type="Pfam" id="PF07963">
    <property type="entry name" value="N_methyl"/>
    <property type="match status" value="1"/>
</dbReference>
<dbReference type="EMBL" id="QEXV01000001">
    <property type="protein sequence ID" value="PWE18718.1"/>
    <property type="molecule type" value="Genomic_DNA"/>
</dbReference>
<evidence type="ECO:0000256" key="5">
    <source>
        <dbReference type="ARBA" id="ARBA00022481"/>
    </source>
</evidence>
<proteinExistence type="inferred from homology"/>
<name>A0A2U2BXH1_9PROT</name>
<feature type="domain" description="Type II secretion system protein GspG C-terminal" evidence="10">
    <location>
        <begin position="34"/>
        <end position="144"/>
    </location>
</feature>
<evidence type="ECO:0000256" key="4">
    <source>
        <dbReference type="ARBA" id="ARBA00022475"/>
    </source>
</evidence>
<dbReference type="PRINTS" id="PR00813">
    <property type="entry name" value="BCTERIALGSPG"/>
</dbReference>
<keyword evidence="6" id="KW-0997">Cell inner membrane</keyword>
<accession>A0A2U2BXH1</accession>
<keyword evidence="12" id="KW-1185">Reference proteome</keyword>
<dbReference type="InterPro" id="IPR012902">
    <property type="entry name" value="N_methyl_site"/>
</dbReference>
<evidence type="ECO:0000256" key="2">
    <source>
        <dbReference type="ARBA" id="ARBA00009984"/>
    </source>
</evidence>
<keyword evidence="5" id="KW-0488">Methylation</keyword>
<gene>
    <name evidence="11" type="primary">gspG</name>
    <name evidence="11" type="ORF">DDZ18_03760</name>
</gene>
<organism evidence="11 12">
    <name type="scientific">Marinicauda salina</name>
    <dbReference type="NCBI Taxonomy" id="2135793"/>
    <lineage>
        <taxon>Bacteria</taxon>
        <taxon>Pseudomonadati</taxon>
        <taxon>Pseudomonadota</taxon>
        <taxon>Alphaproteobacteria</taxon>
        <taxon>Maricaulales</taxon>
        <taxon>Maricaulaceae</taxon>
        <taxon>Marinicauda</taxon>
    </lineage>
</organism>
<evidence type="ECO:0000256" key="9">
    <source>
        <dbReference type="ARBA" id="ARBA00023136"/>
    </source>
</evidence>
<evidence type="ECO:0000256" key="3">
    <source>
        <dbReference type="ARBA" id="ARBA00020042"/>
    </source>
</evidence>
<dbReference type="NCBIfam" id="TIGR02532">
    <property type="entry name" value="IV_pilin_GFxxxE"/>
    <property type="match status" value="1"/>
</dbReference>
<dbReference type="SUPFAM" id="SSF54523">
    <property type="entry name" value="Pili subunits"/>
    <property type="match status" value="1"/>
</dbReference>
<dbReference type="InterPro" id="IPR013545">
    <property type="entry name" value="T2SS_protein-GspG_C"/>
</dbReference>
<evidence type="ECO:0000256" key="6">
    <source>
        <dbReference type="ARBA" id="ARBA00022519"/>
    </source>
</evidence>
<dbReference type="Pfam" id="PF08334">
    <property type="entry name" value="T2SSG"/>
    <property type="match status" value="1"/>
</dbReference>
<dbReference type="GO" id="GO:0015628">
    <property type="term" value="P:protein secretion by the type II secretion system"/>
    <property type="evidence" value="ECO:0007669"/>
    <property type="project" value="InterPro"/>
</dbReference>
<dbReference type="NCBIfam" id="TIGR01710">
    <property type="entry name" value="typeII_sec_gspG"/>
    <property type="match status" value="1"/>
</dbReference>
<dbReference type="PANTHER" id="PTHR30093">
    <property type="entry name" value="GENERAL SECRETION PATHWAY PROTEIN G"/>
    <property type="match status" value="1"/>
</dbReference>
<evidence type="ECO:0000256" key="7">
    <source>
        <dbReference type="ARBA" id="ARBA00022692"/>
    </source>
</evidence>
<dbReference type="AlphaFoldDB" id="A0A2U2BXH1"/>
<keyword evidence="4" id="KW-1003">Cell membrane</keyword>
<dbReference type="OrthoDB" id="9795612at2"/>
<dbReference type="GO" id="GO:0005886">
    <property type="term" value="C:plasma membrane"/>
    <property type="evidence" value="ECO:0007669"/>
    <property type="project" value="UniProtKB-SubCell"/>
</dbReference>
<comment type="caution">
    <text evidence="11">The sequence shown here is derived from an EMBL/GenBank/DDBJ whole genome shotgun (WGS) entry which is preliminary data.</text>
</comment>
<evidence type="ECO:0000313" key="12">
    <source>
        <dbReference type="Proteomes" id="UP000245168"/>
    </source>
</evidence>
<dbReference type="InterPro" id="IPR010054">
    <property type="entry name" value="Type2_sec_GspG"/>
</dbReference>
<evidence type="ECO:0000256" key="8">
    <source>
        <dbReference type="ARBA" id="ARBA00022989"/>
    </source>
</evidence>
<protein>
    <recommendedName>
        <fullName evidence="3">Type II secretion system core protein G</fullName>
    </recommendedName>
</protein>
<reference evidence="12" key="1">
    <citation type="submission" date="2018-05" db="EMBL/GenBank/DDBJ databases">
        <authorList>
            <person name="Liu B.-T."/>
        </authorList>
    </citation>
    <scope>NUCLEOTIDE SEQUENCE [LARGE SCALE GENOMIC DNA]</scope>
    <source>
        <strain evidence="12">WD6-1</strain>
    </source>
</reference>
<keyword evidence="9" id="KW-0472">Membrane</keyword>
<evidence type="ECO:0000259" key="10">
    <source>
        <dbReference type="Pfam" id="PF08334"/>
    </source>
</evidence>
<evidence type="ECO:0000256" key="1">
    <source>
        <dbReference type="ARBA" id="ARBA00004377"/>
    </source>
</evidence>